<gene>
    <name evidence="1" type="ORF">AD929_01730</name>
</gene>
<evidence type="ECO:0000313" key="1">
    <source>
        <dbReference type="EMBL" id="KXV02788.1"/>
    </source>
</evidence>
<comment type="caution">
    <text evidence="1">The sequence shown here is derived from an EMBL/GenBank/DDBJ whole genome shotgun (WGS) entry which is preliminary data.</text>
</comment>
<name>A0A149QZM7_9PROT</name>
<accession>A0A149QZM7</accession>
<dbReference type="AlphaFoldDB" id="A0A149QZM7"/>
<dbReference type="PATRIC" id="fig|442.7.peg.3603"/>
<evidence type="ECO:0000313" key="2">
    <source>
        <dbReference type="Proteomes" id="UP000075573"/>
    </source>
</evidence>
<protein>
    <submittedName>
        <fullName evidence="1">Uncharacterized protein</fullName>
    </submittedName>
</protein>
<dbReference type="EMBL" id="LHZB01000083">
    <property type="protein sequence ID" value="KXV02788.1"/>
    <property type="molecule type" value="Genomic_DNA"/>
</dbReference>
<reference evidence="1 2" key="1">
    <citation type="submission" date="2015-06" db="EMBL/GenBank/DDBJ databases">
        <title>Improved classification and identification of acetic acid bacteria using matrix-assisted laser desorption/ionization time-of-flight mass spectrometry; Gluconobacter nephelii and Gluconobacter uchimurae are later heterotypic synonyms of Gluconobacter japonicus and Gluconobacter oxydans, respectively.</title>
        <authorList>
            <person name="Li L."/>
            <person name="Cleenwerck I."/>
            <person name="De Vuyst L."/>
            <person name="Vandamme P."/>
        </authorList>
    </citation>
    <scope>NUCLEOTIDE SEQUENCE [LARGE SCALE GENOMIC DNA]</scope>
    <source>
        <strain evidence="1 2">LMG 1764</strain>
    </source>
</reference>
<dbReference type="Proteomes" id="UP000075573">
    <property type="component" value="Unassembled WGS sequence"/>
</dbReference>
<dbReference type="RefSeq" id="WP_062493784.1">
    <property type="nucleotide sequence ID" value="NZ_LHZB01000083.1"/>
</dbReference>
<proteinExistence type="predicted"/>
<sequence length="361" mass="41097">MTLNLFEIFPDVDEKKLHSKYKILRDHLVQSGELKILQEWVSGFVDRDNKIVKEFQTSFHSAFWEFFLHAFLKEAGFEVNYSEDRPDFIITSPRPVVVEAVISEIKKEGRKEDTRDLGDMLDTTEPVVKSAQFDEIIDEAITRHSNSIQKKSAKYLNEYLSLDWVKDSTPFVVALGSYDQIHYGREFTHSMLALLYGRRYNPATKGYTKIDEIKKPGTQASIPVGIFLNEEFSHISAIIFSCTVTLGKLTSMAISEGVYTGANGVLNVRHDMDPPNFKGHIVTIENPEYLSDGVFVFFNPNAKNPLPTDFFSKTNAVSMFEMDGNISAFGENLPIVQRFNFPKNVVHNSMFFGSIIHDFNS</sequence>
<organism evidence="1 2">
    <name type="scientific">Gluconobacter potus</name>
    <dbReference type="NCBI Taxonomy" id="2724927"/>
    <lineage>
        <taxon>Bacteria</taxon>
        <taxon>Pseudomonadati</taxon>
        <taxon>Pseudomonadota</taxon>
        <taxon>Alphaproteobacteria</taxon>
        <taxon>Acetobacterales</taxon>
        <taxon>Acetobacteraceae</taxon>
        <taxon>Gluconobacter</taxon>
    </lineage>
</organism>